<feature type="compositionally biased region" description="Acidic residues" evidence="2">
    <location>
        <begin position="80"/>
        <end position="106"/>
    </location>
</feature>
<proteinExistence type="predicted"/>
<evidence type="ECO:0000313" key="3">
    <source>
        <dbReference type="EMBL" id="KAJ4973733.1"/>
    </source>
</evidence>
<dbReference type="PANTHER" id="PTHR35737:SF1">
    <property type="entry name" value="CRYPTIC LOCI REGULATOR"/>
    <property type="match status" value="1"/>
</dbReference>
<evidence type="ECO:0000313" key="4">
    <source>
        <dbReference type="Proteomes" id="UP001141806"/>
    </source>
</evidence>
<feature type="compositionally biased region" description="Basic and acidic residues" evidence="2">
    <location>
        <begin position="107"/>
        <end position="118"/>
    </location>
</feature>
<evidence type="ECO:0000256" key="1">
    <source>
        <dbReference type="SAM" id="Coils"/>
    </source>
</evidence>
<accession>A0A9Q0KNB9</accession>
<sequence>MDRKGRFNMMGVNVDQNVGKRRIQKTLTRRAVSEPRTVSKPRAMEATHVHEVQMVPVSEPRAVEAVETVEESCENQSSSDDAEWTDSGELVSEDTSIEENSEEANVEEGKAADNDEEEIHWSSDEFEGLEFDDGGEVEREEGFMLEKGKVYGNIHLFWAALAGYAVHKVTFLQLFSVYSSKPKPDDELGCSHGGKVHNAKREEELQTSPMAVVPDSLQLLLLKKRRAAEDNTVGFPSKFTLRRWPLVMASAAWEEEEWELCNDDGFVYRRKKRRQDLNGAIAATEPPATDPEADQRQLKERRKMALLKLKDQYQREIDQWQRLSDSLQAMENRTQPPPSSSPSSSSMVSARPQPRESESACRQLIDDLLLQAEAQETILQDLSNLCDMAETVCTAQEERLKQSFIDLPVWASPRALMASLSDD</sequence>
<name>A0A9Q0KNB9_9MAGN</name>
<keyword evidence="4" id="KW-1185">Reference proteome</keyword>
<feature type="region of interest" description="Disordered" evidence="2">
    <location>
        <begin position="330"/>
        <end position="359"/>
    </location>
</feature>
<comment type="caution">
    <text evidence="3">The sequence shown here is derived from an EMBL/GenBank/DDBJ whole genome shotgun (WGS) entry which is preliminary data.</text>
</comment>
<evidence type="ECO:0000256" key="2">
    <source>
        <dbReference type="SAM" id="MobiDB-lite"/>
    </source>
</evidence>
<organism evidence="3 4">
    <name type="scientific">Protea cynaroides</name>
    <dbReference type="NCBI Taxonomy" id="273540"/>
    <lineage>
        <taxon>Eukaryota</taxon>
        <taxon>Viridiplantae</taxon>
        <taxon>Streptophyta</taxon>
        <taxon>Embryophyta</taxon>
        <taxon>Tracheophyta</taxon>
        <taxon>Spermatophyta</taxon>
        <taxon>Magnoliopsida</taxon>
        <taxon>Proteales</taxon>
        <taxon>Proteaceae</taxon>
        <taxon>Protea</taxon>
    </lineage>
</organism>
<dbReference type="Proteomes" id="UP001141806">
    <property type="component" value="Unassembled WGS sequence"/>
</dbReference>
<dbReference type="OrthoDB" id="1930051at2759"/>
<feature type="region of interest" description="Disordered" evidence="2">
    <location>
        <begin position="70"/>
        <end position="118"/>
    </location>
</feature>
<feature type="coiled-coil region" evidence="1">
    <location>
        <begin position="303"/>
        <end position="330"/>
    </location>
</feature>
<dbReference type="PANTHER" id="PTHR35737">
    <property type="entry name" value="CRYPTIC LOCI REGULATOR"/>
    <property type="match status" value="1"/>
</dbReference>
<dbReference type="AlphaFoldDB" id="A0A9Q0KNB9"/>
<protein>
    <submittedName>
        <fullName evidence="3">Uncharacterized protein</fullName>
    </submittedName>
</protein>
<feature type="region of interest" description="Disordered" evidence="2">
    <location>
        <begin position="1"/>
        <end position="20"/>
    </location>
</feature>
<dbReference type="EMBL" id="JAMYWD010000004">
    <property type="protein sequence ID" value="KAJ4973733.1"/>
    <property type="molecule type" value="Genomic_DNA"/>
</dbReference>
<reference evidence="3" key="1">
    <citation type="journal article" date="2023" name="Plant J.">
        <title>The genome of the king protea, Protea cynaroides.</title>
        <authorList>
            <person name="Chang J."/>
            <person name="Duong T.A."/>
            <person name="Schoeman C."/>
            <person name="Ma X."/>
            <person name="Roodt D."/>
            <person name="Barker N."/>
            <person name="Li Z."/>
            <person name="Van de Peer Y."/>
            <person name="Mizrachi E."/>
        </authorList>
    </citation>
    <scope>NUCLEOTIDE SEQUENCE</scope>
    <source>
        <tissue evidence="3">Young leaves</tissue>
    </source>
</reference>
<keyword evidence="1" id="KW-0175">Coiled coil</keyword>
<gene>
    <name evidence="3" type="ORF">NE237_006907</name>
</gene>